<reference evidence="2" key="1">
    <citation type="submission" date="2019-06" db="EMBL/GenBank/DDBJ databases">
        <title>Whole genome shotgun sequence of Cellulomonas cellasea NBRC 3753.</title>
        <authorList>
            <person name="Hosoyama A."/>
            <person name="Uohara A."/>
            <person name="Ohji S."/>
            <person name="Ichikawa N."/>
        </authorList>
    </citation>
    <scope>NUCLEOTIDE SEQUENCE [LARGE SCALE GENOMIC DNA]</scope>
    <source>
        <strain evidence="2">NBRC 3753</strain>
    </source>
</reference>
<dbReference type="Proteomes" id="UP000317046">
    <property type="component" value="Unassembled WGS sequence"/>
</dbReference>
<organism evidence="2 4">
    <name type="scientific">Cellulomonas cellasea</name>
    <dbReference type="NCBI Taxonomy" id="43670"/>
    <lineage>
        <taxon>Bacteria</taxon>
        <taxon>Bacillati</taxon>
        <taxon>Actinomycetota</taxon>
        <taxon>Actinomycetes</taxon>
        <taxon>Micrococcales</taxon>
        <taxon>Cellulomonadaceae</taxon>
        <taxon>Cellulomonas</taxon>
    </lineage>
</organism>
<reference evidence="3" key="2">
    <citation type="submission" date="2020-08" db="EMBL/GenBank/DDBJ databases">
        <title>The Agave Microbiome: Exploring the role of microbial communities in plant adaptations to desert environments.</title>
        <authorList>
            <person name="Partida-Martinez L.P."/>
        </authorList>
    </citation>
    <scope>NUCLEOTIDE SEQUENCE [LARGE SCALE GENOMIC DNA]</scope>
    <source>
        <strain evidence="3">RAS26</strain>
    </source>
</reference>
<feature type="transmembrane region" description="Helical" evidence="1">
    <location>
        <begin position="20"/>
        <end position="40"/>
    </location>
</feature>
<keyword evidence="4" id="KW-1185">Reference proteome</keyword>
<name>A0A4Y3KZH0_9CELL</name>
<dbReference type="EMBL" id="BJLR01000033">
    <property type="protein sequence ID" value="GEA89523.1"/>
    <property type="molecule type" value="Genomic_DNA"/>
</dbReference>
<sequence>METQEMPRSTRRRHVEWWVLSAWGSLVLVVAAGVTGAAGIG</sequence>
<evidence type="ECO:0000256" key="1">
    <source>
        <dbReference type="SAM" id="Phobius"/>
    </source>
</evidence>
<evidence type="ECO:0000313" key="2">
    <source>
        <dbReference type="EMBL" id="GEA89523.1"/>
    </source>
</evidence>
<evidence type="ECO:0000313" key="4">
    <source>
        <dbReference type="Proteomes" id="UP000317046"/>
    </source>
</evidence>
<dbReference type="RefSeq" id="WP_141372749.1">
    <property type="nucleotide sequence ID" value="NZ_BJLR01000033.1"/>
</dbReference>
<dbReference type="AlphaFoldDB" id="A0A4Y3KZH0"/>
<keyword evidence="1" id="KW-1133">Transmembrane helix</keyword>
<proteinExistence type="predicted"/>
<evidence type="ECO:0008006" key="5">
    <source>
        <dbReference type="Google" id="ProtNLM"/>
    </source>
</evidence>
<dbReference type="Proteomes" id="UP000518206">
    <property type="component" value="Unassembled WGS sequence"/>
</dbReference>
<reference evidence="3" key="3">
    <citation type="submission" date="2020-08" db="EMBL/GenBank/DDBJ databases">
        <authorList>
            <person name="Partida-Martinez L."/>
            <person name="Huntemann M."/>
            <person name="Clum A."/>
            <person name="Wang J."/>
            <person name="Palaniappan K."/>
            <person name="Ritter S."/>
            <person name="Chen I.-M."/>
            <person name="Stamatis D."/>
            <person name="Reddy T."/>
            <person name="O'Malley R."/>
            <person name="Daum C."/>
            <person name="Shapiro N."/>
            <person name="Ivanova N."/>
            <person name="Kyrpides N."/>
            <person name="Woyke T."/>
        </authorList>
    </citation>
    <scope>NUCLEOTIDE SEQUENCE [LARGE SCALE GENOMIC DNA]</scope>
    <source>
        <strain evidence="3">RAS26</strain>
    </source>
</reference>
<keyword evidence="1" id="KW-0812">Transmembrane</keyword>
<gene>
    <name evidence="2" type="ORF">CCE01nite_34720</name>
    <name evidence="3" type="ORF">FHR80_002737</name>
</gene>
<evidence type="ECO:0000313" key="3">
    <source>
        <dbReference type="EMBL" id="MBB2923809.1"/>
    </source>
</evidence>
<dbReference type="EMBL" id="JACHVX010000004">
    <property type="protein sequence ID" value="MBB2923809.1"/>
    <property type="molecule type" value="Genomic_DNA"/>
</dbReference>
<keyword evidence="1" id="KW-0472">Membrane</keyword>
<accession>A0A4Y3KZH0</accession>
<protein>
    <recommendedName>
        <fullName evidence="5">Molybdopterin oxidoreductase</fullName>
    </recommendedName>
</protein>
<comment type="caution">
    <text evidence="2">The sequence shown here is derived from an EMBL/GenBank/DDBJ whole genome shotgun (WGS) entry which is preliminary data.</text>
</comment>